<organism evidence="5 6">
    <name type="scientific">Ruegeria aquimaris</name>
    <dbReference type="NCBI Taxonomy" id="2984333"/>
    <lineage>
        <taxon>Bacteria</taxon>
        <taxon>Pseudomonadati</taxon>
        <taxon>Pseudomonadota</taxon>
        <taxon>Alphaproteobacteria</taxon>
        <taxon>Rhodobacterales</taxon>
        <taxon>Roseobacteraceae</taxon>
        <taxon>Ruegeria</taxon>
    </lineage>
</organism>
<dbReference type="PROSITE" id="PS51118">
    <property type="entry name" value="HTH_HXLR"/>
    <property type="match status" value="1"/>
</dbReference>
<dbReference type="Proteomes" id="UP001320899">
    <property type="component" value="Unassembled WGS sequence"/>
</dbReference>
<reference evidence="5 6" key="1">
    <citation type="submission" date="2022-10" db="EMBL/GenBank/DDBJ databases">
        <title>Ruegeria sp. nov., isolated from ocean surface sediments.</title>
        <authorList>
            <person name="He W."/>
            <person name="Xue H.-P."/>
            <person name="Zhang D.-F."/>
        </authorList>
    </citation>
    <scope>NUCLEOTIDE SEQUENCE [LARGE SCALE GENOMIC DNA]</scope>
    <source>
        <strain evidence="5 6">XHP0148</strain>
    </source>
</reference>
<feature type="domain" description="HTH hxlR-type" evidence="4">
    <location>
        <begin position="15"/>
        <end position="114"/>
    </location>
</feature>
<evidence type="ECO:0000256" key="1">
    <source>
        <dbReference type="ARBA" id="ARBA00023015"/>
    </source>
</evidence>
<dbReference type="InterPro" id="IPR036388">
    <property type="entry name" value="WH-like_DNA-bd_sf"/>
</dbReference>
<evidence type="ECO:0000313" key="6">
    <source>
        <dbReference type="Proteomes" id="UP001320899"/>
    </source>
</evidence>
<dbReference type="InterPro" id="IPR036390">
    <property type="entry name" value="WH_DNA-bd_sf"/>
</dbReference>
<dbReference type="CDD" id="cd00090">
    <property type="entry name" value="HTH_ARSR"/>
    <property type="match status" value="1"/>
</dbReference>
<accession>A0ABT3AQW1</accession>
<dbReference type="PANTHER" id="PTHR33204">
    <property type="entry name" value="TRANSCRIPTIONAL REGULATOR, MARR FAMILY"/>
    <property type="match status" value="1"/>
</dbReference>
<evidence type="ECO:0000256" key="3">
    <source>
        <dbReference type="ARBA" id="ARBA00023163"/>
    </source>
</evidence>
<evidence type="ECO:0000256" key="2">
    <source>
        <dbReference type="ARBA" id="ARBA00023125"/>
    </source>
</evidence>
<keyword evidence="3" id="KW-0804">Transcription</keyword>
<keyword evidence="1" id="KW-0805">Transcription regulation</keyword>
<proteinExistence type="predicted"/>
<name>A0ABT3AQW1_9RHOB</name>
<keyword evidence="2" id="KW-0238">DNA-binding</keyword>
<dbReference type="InterPro" id="IPR002577">
    <property type="entry name" value="HTH_HxlR"/>
</dbReference>
<dbReference type="InterPro" id="IPR011991">
    <property type="entry name" value="ArsR-like_HTH"/>
</dbReference>
<protein>
    <submittedName>
        <fullName evidence="5">Helix-turn-helix transcriptional regulator</fullName>
    </submittedName>
</protein>
<comment type="caution">
    <text evidence="5">The sequence shown here is derived from an EMBL/GenBank/DDBJ whole genome shotgun (WGS) entry which is preliminary data.</text>
</comment>
<dbReference type="Pfam" id="PF01638">
    <property type="entry name" value="HxlR"/>
    <property type="match status" value="1"/>
</dbReference>
<keyword evidence="6" id="KW-1185">Reference proteome</keyword>
<sequence>MGKLKHHRFDCSPGCPVEATVSLIGGKWKSVLLWHLFSDGTLRFSELRRRVPNVTQRTMTNQLRELEEDGLVHREVYPQVPPKVEYSLTDLGRGLGPVLVALKTWGEINLDLFGKPVVRNATAPAAE</sequence>
<evidence type="ECO:0000259" key="4">
    <source>
        <dbReference type="PROSITE" id="PS51118"/>
    </source>
</evidence>
<gene>
    <name evidence="5" type="ORF">OE747_22235</name>
</gene>
<dbReference type="PANTHER" id="PTHR33204:SF29">
    <property type="entry name" value="TRANSCRIPTIONAL REGULATOR"/>
    <property type="match status" value="1"/>
</dbReference>
<evidence type="ECO:0000313" key="5">
    <source>
        <dbReference type="EMBL" id="MCV2891056.1"/>
    </source>
</evidence>
<dbReference type="Gene3D" id="1.10.10.10">
    <property type="entry name" value="Winged helix-like DNA-binding domain superfamily/Winged helix DNA-binding domain"/>
    <property type="match status" value="1"/>
</dbReference>
<dbReference type="EMBL" id="JAOWLB010000027">
    <property type="protein sequence ID" value="MCV2891056.1"/>
    <property type="molecule type" value="Genomic_DNA"/>
</dbReference>
<dbReference type="SUPFAM" id="SSF46785">
    <property type="entry name" value="Winged helix' DNA-binding domain"/>
    <property type="match status" value="1"/>
</dbReference>
<dbReference type="RefSeq" id="WP_263830666.1">
    <property type="nucleotide sequence ID" value="NZ_JAOWLB010000027.1"/>
</dbReference>